<keyword evidence="3" id="KW-0813">Transport</keyword>
<feature type="region of interest" description="Disordered" evidence="8">
    <location>
        <begin position="476"/>
        <end position="517"/>
    </location>
</feature>
<feature type="transmembrane region" description="Helical" evidence="9">
    <location>
        <begin position="119"/>
        <end position="136"/>
    </location>
</feature>
<dbReference type="InterPro" id="IPR005829">
    <property type="entry name" value="Sugar_transporter_CS"/>
</dbReference>
<feature type="transmembrane region" description="Helical" evidence="9">
    <location>
        <begin position="274"/>
        <end position="298"/>
    </location>
</feature>
<evidence type="ECO:0000256" key="1">
    <source>
        <dbReference type="ARBA" id="ARBA00004651"/>
    </source>
</evidence>
<feature type="transmembrane region" description="Helical" evidence="9">
    <location>
        <begin position="340"/>
        <end position="358"/>
    </location>
</feature>
<evidence type="ECO:0000256" key="7">
    <source>
        <dbReference type="ARBA" id="ARBA00023136"/>
    </source>
</evidence>
<reference evidence="11 12" key="1">
    <citation type="submission" date="2014-02" db="EMBL/GenBank/DDBJ databases">
        <title>Genome sequence of Brachybacterium phenoliresistens strain W13A50.</title>
        <authorList>
            <person name="Wang X."/>
        </authorList>
    </citation>
    <scope>NUCLEOTIDE SEQUENCE [LARGE SCALE GENOMIC DNA]</scope>
    <source>
        <strain evidence="11 12">W13A50</strain>
    </source>
</reference>
<dbReference type="PATRIC" id="fig|396014.3.peg.1588"/>
<dbReference type="InterPro" id="IPR011701">
    <property type="entry name" value="MFS"/>
</dbReference>
<keyword evidence="5 9" id="KW-0812">Transmembrane</keyword>
<keyword evidence="6 9" id="KW-1133">Transmembrane helix</keyword>
<dbReference type="RefSeq" id="WP_084148367.1">
    <property type="nucleotide sequence ID" value="NZ_KK069991.1"/>
</dbReference>
<evidence type="ECO:0000256" key="3">
    <source>
        <dbReference type="ARBA" id="ARBA00022448"/>
    </source>
</evidence>
<dbReference type="InterPro" id="IPR004638">
    <property type="entry name" value="EmrB-like"/>
</dbReference>
<dbReference type="Gene3D" id="1.20.1250.20">
    <property type="entry name" value="MFS general substrate transporter like domains"/>
    <property type="match status" value="1"/>
</dbReference>
<keyword evidence="12" id="KW-1185">Reference proteome</keyword>
<organism evidence="11 12">
    <name type="scientific">Brachybacterium phenoliresistens</name>
    <dbReference type="NCBI Taxonomy" id="396014"/>
    <lineage>
        <taxon>Bacteria</taxon>
        <taxon>Bacillati</taxon>
        <taxon>Actinomycetota</taxon>
        <taxon>Actinomycetes</taxon>
        <taxon>Micrococcales</taxon>
        <taxon>Dermabacteraceae</taxon>
        <taxon>Brachybacterium</taxon>
    </lineage>
</organism>
<dbReference type="eggNOG" id="COG0477">
    <property type="taxonomic scope" value="Bacteria"/>
</dbReference>
<dbReference type="SUPFAM" id="SSF103473">
    <property type="entry name" value="MFS general substrate transporter"/>
    <property type="match status" value="1"/>
</dbReference>
<dbReference type="HOGENOM" id="CLU_000960_28_2_11"/>
<dbReference type="EMBL" id="JDYK01000006">
    <property type="protein sequence ID" value="EWS81706.1"/>
    <property type="molecule type" value="Genomic_DNA"/>
</dbReference>
<dbReference type="STRING" id="396014.BF93_16215"/>
<dbReference type="InterPro" id="IPR020846">
    <property type="entry name" value="MFS_dom"/>
</dbReference>
<feature type="transmembrane region" description="Helical" evidence="9">
    <location>
        <begin position="177"/>
        <end position="196"/>
    </location>
</feature>
<proteinExistence type="inferred from homology"/>
<accession>Z9JV82</accession>
<feature type="transmembrane region" description="Helical" evidence="9">
    <location>
        <begin position="55"/>
        <end position="78"/>
    </location>
</feature>
<feature type="transmembrane region" description="Helical" evidence="9">
    <location>
        <begin position="310"/>
        <end position="333"/>
    </location>
</feature>
<evidence type="ECO:0000256" key="8">
    <source>
        <dbReference type="SAM" id="MobiDB-lite"/>
    </source>
</evidence>
<dbReference type="NCBIfam" id="TIGR00711">
    <property type="entry name" value="efflux_EmrB"/>
    <property type="match status" value="1"/>
</dbReference>
<keyword evidence="4" id="KW-1003">Cell membrane</keyword>
<evidence type="ECO:0000256" key="2">
    <source>
        <dbReference type="ARBA" id="ARBA00008537"/>
    </source>
</evidence>
<feature type="transmembrane region" description="Helical" evidence="9">
    <location>
        <begin position="20"/>
        <end position="43"/>
    </location>
</feature>
<dbReference type="InterPro" id="IPR036259">
    <property type="entry name" value="MFS_trans_sf"/>
</dbReference>
<dbReference type="Gene3D" id="1.20.1720.10">
    <property type="entry name" value="Multidrug resistance protein D"/>
    <property type="match status" value="1"/>
</dbReference>
<dbReference type="OrthoDB" id="7375466at2"/>
<evidence type="ECO:0000259" key="10">
    <source>
        <dbReference type="PROSITE" id="PS50850"/>
    </source>
</evidence>
<comment type="caution">
    <text evidence="11">The sequence shown here is derived from an EMBL/GenBank/DDBJ whole genome shotgun (WGS) entry which is preliminary data.</text>
</comment>
<evidence type="ECO:0000256" key="4">
    <source>
        <dbReference type="ARBA" id="ARBA00022475"/>
    </source>
</evidence>
<evidence type="ECO:0000256" key="5">
    <source>
        <dbReference type="ARBA" id="ARBA00022692"/>
    </source>
</evidence>
<gene>
    <name evidence="11" type="ORF">BF93_16215</name>
</gene>
<evidence type="ECO:0000313" key="11">
    <source>
        <dbReference type="EMBL" id="EWS81706.1"/>
    </source>
</evidence>
<feature type="transmembrane region" description="Helical" evidence="9">
    <location>
        <begin position="373"/>
        <end position="398"/>
    </location>
</feature>
<evidence type="ECO:0000256" key="9">
    <source>
        <dbReference type="SAM" id="Phobius"/>
    </source>
</evidence>
<keyword evidence="7 9" id="KW-0472">Membrane</keyword>
<comment type="subcellular location">
    <subcellularLocation>
        <location evidence="1">Cell membrane</location>
        <topology evidence="1">Multi-pass membrane protein</topology>
    </subcellularLocation>
</comment>
<name>Z9JV82_9MICO</name>
<dbReference type="PANTHER" id="PTHR42718:SF9">
    <property type="entry name" value="MAJOR FACILITATOR SUPERFAMILY MULTIDRUG TRANSPORTER MFSC"/>
    <property type="match status" value="1"/>
</dbReference>
<dbReference type="Pfam" id="PF07690">
    <property type="entry name" value="MFS_1"/>
    <property type="match status" value="1"/>
</dbReference>
<dbReference type="PANTHER" id="PTHR42718">
    <property type="entry name" value="MAJOR FACILITATOR SUPERFAMILY MULTIDRUG TRANSPORTER MFSC"/>
    <property type="match status" value="1"/>
</dbReference>
<dbReference type="PROSITE" id="PS50850">
    <property type="entry name" value="MFS"/>
    <property type="match status" value="1"/>
</dbReference>
<evidence type="ECO:0000256" key="6">
    <source>
        <dbReference type="ARBA" id="ARBA00022989"/>
    </source>
</evidence>
<feature type="transmembrane region" description="Helical" evidence="9">
    <location>
        <begin position="445"/>
        <end position="465"/>
    </location>
</feature>
<feature type="compositionally biased region" description="Low complexity" evidence="8">
    <location>
        <begin position="485"/>
        <end position="506"/>
    </location>
</feature>
<feature type="transmembrane region" description="Helical" evidence="9">
    <location>
        <begin position="232"/>
        <end position="254"/>
    </location>
</feature>
<evidence type="ECO:0000313" key="12">
    <source>
        <dbReference type="Proteomes" id="UP000023067"/>
    </source>
</evidence>
<sequence length="517" mass="51378">MTEKTGAAGGGLSARRRWAVLGVCALALFLVGLDTTIVTVGLPEIGRGLGIEGHRLAWVVDAYTVVFAGLLISSGALADRFGRRRVFRTGLITVAAASLACAAAPAPGILVAARAVQGAGASMLSPVALAIVVNAMPDPRERASAIGVWGAVFGLSMAVGPVAGGALLALLDWRALFWINVPVVLVALLLVAAVVPESRGRRARRLDPVGQVLLVLILVLGVALLIEGRRLGWGSPWAILGYGALVALSAAFVLGEARRREPLIEPSLFRSPQFAGAVLAAVAVFLAFSMTLLMSTALLQETQGWSPLDAGAVILPMALGATVCAPLSGALVGRIGPRPPLLIAGSALTAGGVLFLLTTRPTALLALGQDPSALLLLSSLLVGIGVGFANAPITSTAVGALSSDRAGVAGGIASTARQVGTAIGIALAGTLVVGPAAGGVAPSTVAGWIVVIASGAVVLLIAVGADGGAAVSTRVGAGDGGPGADPGRPGSAGQPARTDAAVAVDPRAPRPGQELAR</sequence>
<feature type="transmembrane region" description="Helical" evidence="9">
    <location>
        <begin position="148"/>
        <end position="171"/>
    </location>
</feature>
<feature type="domain" description="Major facilitator superfamily (MFS) profile" evidence="10">
    <location>
        <begin position="20"/>
        <end position="465"/>
    </location>
</feature>
<dbReference type="GO" id="GO:0022857">
    <property type="term" value="F:transmembrane transporter activity"/>
    <property type="evidence" value="ECO:0007669"/>
    <property type="project" value="InterPro"/>
</dbReference>
<protein>
    <submittedName>
        <fullName evidence="11">Major facilitator transporter</fullName>
    </submittedName>
</protein>
<dbReference type="PROSITE" id="PS00216">
    <property type="entry name" value="SUGAR_TRANSPORT_1"/>
    <property type="match status" value="1"/>
</dbReference>
<dbReference type="CDD" id="cd17321">
    <property type="entry name" value="MFS_MMR_MDR_like"/>
    <property type="match status" value="1"/>
</dbReference>
<comment type="similarity">
    <text evidence="2">Belongs to the major facilitator superfamily. EmrB family.</text>
</comment>
<feature type="transmembrane region" description="Helical" evidence="9">
    <location>
        <begin position="419"/>
        <end position="439"/>
    </location>
</feature>
<feature type="transmembrane region" description="Helical" evidence="9">
    <location>
        <begin position="208"/>
        <end position="226"/>
    </location>
</feature>
<feature type="transmembrane region" description="Helical" evidence="9">
    <location>
        <begin position="90"/>
        <end position="113"/>
    </location>
</feature>
<dbReference type="Proteomes" id="UP000023067">
    <property type="component" value="Unassembled WGS sequence"/>
</dbReference>
<dbReference type="AlphaFoldDB" id="Z9JV82"/>
<dbReference type="GO" id="GO:0005886">
    <property type="term" value="C:plasma membrane"/>
    <property type="evidence" value="ECO:0007669"/>
    <property type="project" value="UniProtKB-SubCell"/>
</dbReference>